<sequence>MKIIILILTCLATTPQEDCTKQTAIDVREVVAGSVMECAMAGLTTAASDPRGQEGLWTKIICGRPAKEEHAANGRP</sequence>
<dbReference type="RefSeq" id="WP_174511634.1">
    <property type="nucleotide sequence ID" value="NZ_CABFMQ020000057.1"/>
</dbReference>
<name>A0A8B6M565_METTU</name>
<reference evidence="1 2" key="1">
    <citation type="submission" date="2019-05" db="EMBL/GenBank/DDBJ databases">
        <authorList>
            <person name="Farhan Ul Haque M."/>
        </authorList>
    </citation>
    <scope>NUCLEOTIDE SEQUENCE [LARGE SCALE GENOMIC DNA]</scope>
    <source>
        <strain evidence="1">2</strain>
    </source>
</reference>
<evidence type="ECO:0000313" key="1">
    <source>
        <dbReference type="EMBL" id="VTZ49242.1"/>
    </source>
</evidence>
<evidence type="ECO:0000313" key="2">
    <source>
        <dbReference type="Proteomes" id="UP000485880"/>
    </source>
</evidence>
<protein>
    <recommendedName>
        <fullName evidence="3">Ribosomal protein S27</fullName>
    </recommendedName>
</protein>
<dbReference type="AlphaFoldDB" id="A0A8B6M565"/>
<keyword evidence="2" id="KW-1185">Reference proteome</keyword>
<proteinExistence type="predicted"/>
<organism evidence="1 2">
    <name type="scientific">Methylocella tundrae</name>
    <dbReference type="NCBI Taxonomy" id="227605"/>
    <lineage>
        <taxon>Bacteria</taxon>
        <taxon>Pseudomonadati</taxon>
        <taxon>Pseudomonadota</taxon>
        <taxon>Alphaproteobacteria</taxon>
        <taxon>Hyphomicrobiales</taxon>
        <taxon>Beijerinckiaceae</taxon>
        <taxon>Methylocella</taxon>
    </lineage>
</organism>
<evidence type="ECO:0008006" key="3">
    <source>
        <dbReference type="Google" id="ProtNLM"/>
    </source>
</evidence>
<dbReference type="Proteomes" id="UP000485880">
    <property type="component" value="Unassembled WGS sequence"/>
</dbReference>
<comment type="caution">
    <text evidence="1">The sequence shown here is derived from an EMBL/GenBank/DDBJ whole genome shotgun (WGS) entry which is preliminary data.</text>
</comment>
<accession>A0A8B6M565</accession>
<dbReference type="EMBL" id="CABFMQ020000057">
    <property type="protein sequence ID" value="VTZ49242.1"/>
    <property type="molecule type" value="Genomic_DNA"/>
</dbReference>
<gene>
    <name evidence="1" type="ORF">MPC4_150024</name>
</gene>